<gene>
    <name evidence="2" type="ORF">EVAR_13772_1</name>
</gene>
<reference evidence="2 3" key="1">
    <citation type="journal article" date="2019" name="Commun. Biol.">
        <title>The bagworm genome reveals a unique fibroin gene that provides high tensile strength.</title>
        <authorList>
            <person name="Kono N."/>
            <person name="Nakamura H."/>
            <person name="Ohtoshi R."/>
            <person name="Tomita M."/>
            <person name="Numata K."/>
            <person name="Arakawa K."/>
        </authorList>
    </citation>
    <scope>NUCLEOTIDE SEQUENCE [LARGE SCALE GENOMIC DNA]</scope>
</reference>
<organism evidence="2 3">
    <name type="scientific">Eumeta variegata</name>
    <name type="common">Bagworm moth</name>
    <name type="synonym">Eumeta japonica</name>
    <dbReference type="NCBI Taxonomy" id="151549"/>
    <lineage>
        <taxon>Eukaryota</taxon>
        <taxon>Metazoa</taxon>
        <taxon>Ecdysozoa</taxon>
        <taxon>Arthropoda</taxon>
        <taxon>Hexapoda</taxon>
        <taxon>Insecta</taxon>
        <taxon>Pterygota</taxon>
        <taxon>Neoptera</taxon>
        <taxon>Endopterygota</taxon>
        <taxon>Lepidoptera</taxon>
        <taxon>Glossata</taxon>
        <taxon>Ditrysia</taxon>
        <taxon>Tineoidea</taxon>
        <taxon>Psychidae</taxon>
        <taxon>Oiketicinae</taxon>
        <taxon>Eumeta</taxon>
    </lineage>
</organism>
<protein>
    <submittedName>
        <fullName evidence="2">Uncharacterized protein</fullName>
    </submittedName>
</protein>
<dbReference type="AlphaFoldDB" id="A0A4C1U2E5"/>
<evidence type="ECO:0000313" key="3">
    <source>
        <dbReference type="Proteomes" id="UP000299102"/>
    </source>
</evidence>
<proteinExistence type="predicted"/>
<evidence type="ECO:0000256" key="1">
    <source>
        <dbReference type="SAM" id="MobiDB-lite"/>
    </source>
</evidence>
<feature type="compositionally biased region" description="Basic and acidic residues" evidence="1">
    <location>
        <begin position="1"/>
        <end position="12"/>
    </location>
</feature>
<comment type="caution">
    <text evidence="2">The sequence shown here is derived from an EMBL/GenBank/DDBJ whole genome shotgun (WGS) entry which is preliminary data.</text>
</comment>
<name>A0A4C1U2E5_EUMVA</name>
<keyword evidence="3" id="KW-1185">Reference proteome</keyword>
<dbReference type="Proteomes" id="UP000299102">
    <property type="component" value="Unassembled WGS sequence"/>
</dbReference>
<sequence length="110" mass="11880">MRTGTVREEGKGRRGPKCKSLDRGISQFNLIRALIPVPGITPDSDAALYSKYVPTFGFNHGSVPDETLGFGLRRLRLAVCAGGGDIASARGNTERLTLRRRLVLTHAVCA</sequence>
<feature type="region of interest" description="Disordered" evidence="1">
    <location>
        <begin position="1"/>
        <end position="20"/>
    </location>
</feature>
<evidence type="ECO:0000313" key="2">
    <source>
        <dbReference type="EMBL" id="GBP20006.1"/>
    </source>
</evidence>
<accession>A0A4C1U2E5</accession>
<dbReference type="EMBL" id="BGZK01000114">
    <property type="protein sequence ID" value="GBP20006.1"/>
    <property type="molecule type" value="Genomic_DNA"/>
</dbReference>